<evidence type="ECO:0000313" key="1">
    <source>
        <dbReference type="EMBL" id="ELP89777.1"/>
    </source>
</evidence>
<protein>
    <submittedName>
        <fullName evidence="1">Uncharacterized protein</fullName>
    </submittedName>
</protein>
<sequence length="127" mass="14888">MITTIRKRMPEDFEAREYIPPKTSTRYFFGICPTLRAPSALQPTTEKRLIVFPKERIDTTMTPMETCSIGKPKVMKQFKHIGVVNSPFVDRVFWKAPSQELVVYTKPSEVIEDFMRRNDPKRMELCD</sequence>
<dbReference type="VEuPathDB" id="AmoebaDB:EIN_424990"/>
<dbReference type="Proteomes" id="UP000014680">
    <property type="component" value="Unassembled WGS sequence"/>
</dbReference>
<dbReference type="RefSeq" id="XP_004256548.1">
    <property type="nucleotide sequence ID" value="XM_004256500.1"/>
</dbReference>
<gene>
    <name evidence="1" type="ORF">EIN_424990</name>
</gene>
<reference evidence="1 2" key="1">
    <citation type="submission" date="2012-10" db="EMBL/GenBank/DDBJ databases">
        <authorList>
            <person name="Zafar N."/>
            <person name="Inman J."/>
            <person name="Hall N."/>
            <person name="Lorenzi H."/>
            <person name="Caler E."/>
        </authorList>
    </citation>
    <scope>NUCLEOTIDE SEQUENCE [LARGE SCALE GENOMIC DNA]</scope>
    <source>
        <strain evidence="1 2">IP1</strain>
    </source>
</reference>
<accession>A0A0A1U5X6</accession>
<keyword evidence="2" id="KW-1185">Reference proteome</keyword>
<dbReference type="AlphaFoldDB" id="A0A0A1U5X6"/>
<dbReference type="KEGG" id="eiv:EIN_424990"/>
<proteinExistence type="predicted"/>
<name>A0A0A1U5X6_ENTIV</name>
<dbReference type="GeneID" id="14888787"/>
<evidence type="ECO:0000313" key="2">
    <source>
        <dbReference type="Proteomes" id="UP000014680"/>
    </source>
</evidence>
<organism evidence="1 2">
    <name type="scientific">Entamoeba invadens IP1</name>
    <dbReference type="NCBI Taxonomy" id="370355"/>
    <lineage>
        <taxon>Eukaryota</taxon>
        <taxon>Amoebozoa</taxon>
        <taxon>Evosea</taxon>
        <taxon>Archamoebae</taxon>
        <taxon>Mastigamoebida</taxon>
        <taxon>Entamoebidae</taxon>
        <taxon>Entamoeba</taxon>
    </lineage>
</organism>
<dbReference type="EMBL" id="KB206573">
    <property type="protein sequence ID" value="ELP89777.1"/>
    <property type="molecule type" value="Genomic_DNA"/>
</dbReference>
<dbReference type="OrthoDB" id="24828at2759"/>